<feature type="chain" id="PRO_5015401302" evidence="1">
    <location>
        <begin position="21"/>
        <end position="441"/>
    </location>
</feature>
<protein>
    <submittedName>
        <fullName evidence="4">Lytic murein transglycosylase</fullName>
    </submittedName>
</protein>
<dbReference type="InterPro" id="IPR036366">
    <property type="entry name" value="PGBDSf"/>
</dbReference>
<evidence type="ECO:0000256" key="1">
    <source>
        <dbReference type="SAM" id="SignalP"/>
    </source>
</evidence>
<dbReference type="PANTHER" id="PTHR30163">
    <property type="entry name" value="MEMBRANE-BOUND LYTIC MUREIN TRANSGLYCOSYLASE B"/>
    <property type="match status" value="1"/>
</dbReference>
<dbReference type="GO" id="GO:0008933">
    <property type="term" value="F:peptidoglycan lytic transglycosylase activity"/>
    <property type="evidence" value="ECO:0007669"/>
    <property type="project" value="TreeGrafter"/>
</dbReference>
<dbReference type="InterPro" id="IPR023346">
    <property type="entry name" value="Lysozyme-like_dom_sf"/>
</dbReference>
<evidence type="ECO:0000259" key="2">
    <source>
        <dbReference type="Pfam" id="PF01471"/>
    </source>
</evidence>
<dbReference type="EMBL" id="QCYH01000006">
    <property type="protein sequence ID" value="PVA09912.1"/>
    <property type="molecule type" value="Genomic_DNA"/>
</dbReference>
<dbReference type="AlphaFoldDB" id="A0A2T7G659"/>
<keyword evidence="1" id="KW-0732">Signal</keyword>
<dbReference type="InterPro" id="IPR002477">
    <property type="entry name" value="Peptidoglycan-bd-like"/>
</dbReference>
<dbReference type="NCBIfam" id="TIGR02283">
    <property type="entry name" value="MltB_2"/>
    <property type="match status" value="1"/>
</dbReference>
<dbReference type="SUPFAM" id="SSF47090">
    <property type="entry name" value="PGBD-like"/>
    <property type="match status" value="1"/>
</dbReference>
<dbReference type="CDD" id="cd13399">
    <property type="entry name" value="Slt35-like"/>
    <property type="match status" value="1"/>
</dbReference>
<organism evidence="4 5">
    <name type="scientific">Pelagivirga sediminicola</name>
    <dbReference type="NCBI Taxonomy" id="2170575"/>
    <lineage>
        <taxon>Bacteria</taxon>
        <taxon>Pseudomonadati</taxon>
        <taxon>Pseudomonadota</taxon>
        <taxon>Alphaproteobacteria</taxon>
        <taxon>Rhodobacterales</taxon>
        <taxon>Paracoccaceae</taxon>
        <taxon>Pelagivirga</taxon>
    </lineage>
</organism>
<accession>A0A2T7G659</accession>
<dbReference type="Proteomes" id="UP000244446">
    <property type="component" value="Unassembled WGS sequence"/>
</dbReference>
<feature type="domain" description="Transglycosylase SLT" evidence="3">
    <location>
        <begin position="72"/>
        <end position="363"/>
    </location>
</feature>
<evidence type="ECO:0000259" key="3">
    <source>
        <dbReference type="Pfam" id="PF13406"/>
    </source>
</evidence>
<comment type="caution">
    <text evidence="4">The sequence shown here is derived from an EMBL/GenBank/DDBJ whole genome shotgun (WGS) entry which is preliminary data.</text>
</comment>
<dbReference type="Gene3D" id="1.10.530.10">
    <property type="match status" value="1"/>
</dbReference>
<keyword evidence="5" id="KW-1185">Reference proteome</keyword>
<sequence length="441" mass="47027">MTRAAWTGAVLALMASQGMAGPQVTQSPRPEVRPETLAQAAIATATPQRPAPRPGDLSLVAPAPAALANPRFDAWITGFRSRALAAGIAGAVFDAAFAGVTYDTKVIELDRNQSEFTKQIWDYLDTAVSEQRVSNGKAALAQHADALDRIEARFGVEKEVVAAIWGLESAYGAARGARPLIASLATLAHDGRRGAFFEEQLIAALRIIQAGDVAPRAMTGSWAGAMGHTQFIPTSYLTYAVDFTGDGRRDIWSDDPVDALASTAAYLATFGWKKGQPWGVEVRLPDGFDPALARRSLMRSPAAWAAEGIRDMNGKPVPNHGNASILLPAGSSGAAFMIFDNFAVIERYNKADAYVIGVGHLSDRLKGGPAIQGEWPRHYHPISSAQKKDIQTRLQSRGFAVQKIDGIIGPNTIDAIRAFQQSAGLRADGYPSQELLKALGG</sequence>
<dbReference type="SUPFAM" id="SSF53955">
    <property type="entry name" value="Lysozyme-like"/>
    <property type="match status" value="1"/>
</dbReference>
<dbReference type="Gene3D" id="1.10.101.10">
    <property type="entry name" value="PGBD-like superfamily/PGBD"/>
    <property type="match status" value="1"/>
</dbReference>
<dbReference type="PANTHER" id="PTHR30163:SF8">
    <property type="entry name" value="LYTIC MUREIN TRANSGLYCOSYLASE"/>
    <property type="match status" value="1"/>
</dbReference>
<dbReference type="InterPro" id="IPR011970">
    <property type="entry name" value="MltB_2"/>
</dbReference>
<evidence type="ECO:0000313" key="4">
    <source>
        <dbReference type="EMBL" id="PVA09912.1"/>
    </source>
</evidence>
<name>A0A2T7G659_9RHOB</name>
<dbReference type="Gene3D" id="1.10.8.350">
    <property type="entry name" value="Bacterial muramidase"/>
    <property type="match status" value="1"/>
</dbReference>
<dbReference type="RefSeq" id="WP_108692533.1">
    <property type="nucleotide sequence ID" value="NZ_QCYH01000006.1"/>
</dbReference>
<gene>
    <name evidence="4" type="ORF">DC366_12450</name>
</gene>
<dbReference type="InterPro" id="IPR036365">
    <property type="entry name" value="PGBD-like_sf"/>
</dbReference>
<dbReference type="InterPro" id="IPR043426">
    <property type="entry name" value="MltB-like"/>
</dbReference>
<evidence type="ECO:0000313" key="5">
    <source>
        <dbReference type="Proteomes" id="UP000244446"/>
    </source>
</evidence>
<dbReference type="Pfam" id="PF13406">
    <property type="entry name" value="SLT_2"/>
    <property type="match status" value="1"/>
</dbReference>
<dbReference type="OrthoDB" id="9808544at2"/>
<reference evidence="4 5" key="1">
    <citation type="submission" date="2018-04" db="EMBL/GenBank/DDBJ databases">
        <title>Pelagivirga bohaiensis gen. nov., sp. nov., a bacterium isolated from the Bohai Sea.</title>
        <authorList>
            <person name="Ji X."/>
        </authorList>
    </citation>
    <scope>NUCLEOTIDE SEQUENCE [LARGE SCALE GENOMIC DNA]</scope>
    <source>
        <strain evidence="4 5">BH-SD19</strain>
    </source>
</reference>
<dbReference type="Pfam" id="PF01471">
    <property type="entry name" value="PG_binding_1"/>
    <property type="match status" value="1"/>
</dbReference>
<dbReference type="GO" id="GO:0009253">
    <property type="term" value="P:peptidoglycan catabolic process"/>
    <property type="evidence" value="ECO:0007669"/>
    <property type="project" value="TreeGrafter"/>
</dbReference>
<feature type="signal peptide" evidence="1">
    <location>
        <begin position="1"/>
        <end position="20"/>
    </location>
</feature>
<proteinExistence type="predicted"/>
<feature type="domain" description="Peptidoglycan binding-like" evidence="2">
    <location>
        <begin position="388"/>
        <end position="439"/>
    </location>
</feature>
<dbReference type="FunFam" id="1.10.8.350:FF:000001">
    <property type="entry name" value="Lytic murein transglycosylase B"/>
    <property type="match status" value="1"/>
</dbReference>
<dbReference type="InterPro" id="IPR031304">
    <property type="entry name" value="SLT_2"/>
</dbReference>